<dbReference type="InterPro" id="IPR011639">
    <property type="entry name" value="MethylTrfase_TaqI-like_dom"/>
</dbReference>
<dbReference type="PRINTS" id="PR00507">
    <property type="entry name" value="N12N6MTFRASE"/>
</dbReference>
<dbReference type="NCBIfam" id="NF033452">
    <property type="entry name" value="BREX_1_MTaseX"/>
    <property type="match status" value="1"/>
</dbReference>
<dbReference type="Proteomes" id="UP001596289">
    <property type="component" value="Unassembled WGS sequence"/>
</dbReference>
<keyword evidence="4" id="KW-0949">S-adenosyl-L-methionine</keyword>
<evidence type="ECO:0000256" key="5">
    <source>
        <dbReference type="ARBA" id="ARBA00047942"/>
    </source>
</evidence>
<dbReference type="InterPro" id="IPR050953">
    <property type="entry name" value="N4_N6_ade-DNA_methylase"/>
</dbReference>
<dbReference type="GO" id="GO:0009007">
    <property type="term" value="F:site-specific DNA-methyltransferase (adenine-specific) activity"/>
    <property type="evidence" value="ECO:0007669"/>
    <property type="project" value="UniProtKB-EC"/>
</dbReference>
<organism evidence="7 8">
    <name type="scientific">Loigolactobacillus jiayinensis</name>
    <dbReference type="NCBI Taxonomy" id="2486016"/>
    <lineage>
        <taxon>Bacteria</taxon>
        <taxon>Bacillati</taxon>
        <taxon>Bacillota</taxon>
        <taxon>Bacilli</taxon>
        <taxon>Lactobacillales</taxon>
        <taxon>Lactobacillaceae</taxon>
        <taxon>Loigolactobacillus</taxon>
    </lineage>
</organism>
<dbReference type="EC" id="2.1.1.72" evidence="1"/>
<protein>
    <recommendedName>
        <fullName evidence="1">site-specific DNA-methyltransferase (adenine-specific)</fullName>
        <ecNumber evidence="1">2.1.1.72</ecNumber>
    </recommendedName>
</protein>
<evidence type="ECO:0000256" key="1">
    <source>
        <dbReference type="ARBA" id="ARBA00011900"/>
    </source>
</evidence>
<dbReference type="InterPro" id="IPR029063">
    <property type="entry name" value="SAM-dependent_MTases_sf"/>
</dbReference>
<keyword evidence="8" id="KW-1185">Reference proteome</keyword>
<evidence type="ECO:0000259" key="6">
    <source>
        <dbReference type="Pfam" id="PF07669"/>
    </source>
</evidence>
<dbReference type="GO" id="GO:0032259">
    <property type="term" value="P:methylation"/>
    <property type="evidence" value="ECO:0007669"/>
    <property type="project" value="UniProtKB-KW"/>
</dbReference>
<reference evidence="8" key="1">
    <citation type="journal article" date="2019" name="Int. J. Syst. Evol. Microbiol.">
        <title>The Global Catalogue of Microorganisms (GCM) 10K type strain sequencing project: providing services to taxonomists for standard genome sequencing and annotation.</title>
        <authorList>
            <consortium name="The Broad Institute Genomics Platform"/>
            <consortium name="The Broad Institute Genome Sequencing Center for Infectious Disease"/>
            <person name="Wu L."/>
            <person name="Ma J."/>
        </authorList>
    </citation>
    <scope>NUCLEOTIDE SEQUENCE [LARGE SCALE GENOMIC DNA]</scope>
    <source>
        <strain evidence="8">CCM 8904</strain>
    </source>
</reference>
<comment type="caution">
    <text evidence="7">The sequence shown here is derived from an EMBL/GenBank/DDBJ whole genome shotgun (WGS) entry which is preliminary data.</text>
</comment>
<dbReference type="PROSITE" id="PS00092">
    <property type="entry name" value="N6_MTASE"/>
    <property type="match status" value="1"/>
</dbReference>
<proteinExistence type="predicted"/>
<sequence length="1189" mass="137091">MDKAALKKFAVNAKQHLLSSIQAYARNHYLLNEQQLPTIEHHAAGSLLILDDKKVQLNTIEENEFRHLLTKIQAFQHDSTLAEALAQLFEEVAFTWFNWIVALRYMELHDYLPIKMRILSSETAGKNEPDALSNIYDLMDDLALDQSILATINDDSTLTRPEKDIRLYQYLLKQQIKQLSQTLPSVFYPVQGAESLLLPENLLQPQGIIADLLASEIPDADWDNTEIIGWLFEYYNIEEKSKVGGLKNHSVSKHELPVVTQLFTPKWIVQYMLQNSLGNLYLGLHNETNLVDQWQYYLGHAGDLVLPNDLSQLEDIKIIDPACGSGHILIEAFRMLYDMYLQQGYLPREIPRTIIENNLFGLDIDKRSIQITQIVLLMEMLAKTPRLLRAEQPVIFNIFEFHDSLQATTVEALQSVFDPTEVEQIRVLEQQFTDAKQFGSLLQPAALDWQSFIQKVTNLEFNQADLYQQAQVIELRERLLPLFRCAWLLTQHYDVVVTNPPYHNKYNPTLKKFMQQNYQDVKSDLYSAFIKETFTMTKPNGYAALMSPYTWMFISSHEKLRRFIINNGTIGSLVQLEYSAFEDATVPICTFVLQRQQENTQGVFLRLESFKGAAVQPLKVAEAAADPTVDYRYVRDVHSFEDIPGAPIAYWASERVRAIFRDNPKLGEIAAPRQGLATADNNRFLRLWHEVNLENTGFDCASNISAEKSEKRWFPLNKGGNFRKWYGNKKYVVDWYKGGYEIIHFTDSKGKQRSRPQNISYYFREGITWSDITSGDISMRYTFKGSIFDHAGPTMFTTPNYLNNVLGYVNSKVFGYLVKFTLSTMHFYNGVIVDQPYKSKKVDASLVQQNIALSKSDWDTFETSWDFQQHPLLQYRTDSNLLADAFTSWQTAAAQRFTLLKANEEELNRQFIDIYGLQAELSPEETDKEVTVRKADQGRDVRSFLSYLVGVIFGRYSLDEPGLIYAGGTFDETRYRSFQPDPDNVIPIGFAKGYYEDDIVTRIKQLLTLIFGAEQLMANLTFIANSLYPDSAQDPEEALRRYFLKDFYKDHLKIYQKRPIYWELSSGKQNGFKALIYLHRYTPALLAQIRTAYLLPLMRTIDQLLTLTNTEVDSTRAKAAAEKQRANYQRQLTELRQYETVVQYMANRELALDLDDGVKVNYAKFQDIAVPSEDGTKTQQLNVLTKVKM</sequence>
<dbReference type="PANTHER" id="PTHR33841">
    <property type="entry name" value="DNA METHYLTRANSFERASE YEEA-RELATED"/>
    <property type="match status" value="1"/>
</dbReference>
<dbReference type="Gene3D" id="3.40.50.150">
    <property type="entry name" value="Vaccinia Virus protein VP39"/>
    <property type="match status" value="1"/>
</dbReference>
<dbReference type="PANTHER" id="PTHR33841:SF1">
    <property type="entry name" value="DNA METHYLTRANSFERASE A"/>
    <property type="match status" value="1"/>
</dbReference>
<evidence type="ECO:0000256" key="2">
    <source>
        <dbReference type="ARBA" id="ARBA00022603"/>
    </source>
</evidence>
<evidence type="ECO:0000256" key="3">
    <source>
        <dbReference type="ARBA" id="ARBA00022679"/>
    </source>
</evidence>
<dbReference type="RefSeq" id="WP_125554159.1">
    <property type="nucleotide sequence ID" value="NZ_JBHSSL010000089.1"/>
</dbReference>
<dbReference type="InterPro" id="IPR002052">
    <property type="entry name" value="DNA_methylase_N6_adenine_CS"/>
</dbReference>
<accession>A0ABW1RGZ6</accession>
<evidence type="ECO:0000256" key="4">
    <source>
        <dbReference type="ARBA" id="ARBA00022691"/>
    </source>
</evidence>
<gene>
    <name evidence="7" type="primary">pglX</name>
    <name evidence="7" type="ORF">ACFQGP_10865</name>
</gene>
<evidence type="ECO:0000313" key="7">
    <source>
        <dbReference type="EMBL" id="MFC6171063.1"/>
    </source>
</evidence>
<dbReference type="EMBL" id="JBHSSL010000089">
    <property type="protein sequence ID" value="MFC6171063.1"/>
    <property type="molecule type" value="Genomic_DNA"/>
</dbReference>
<feature type="domain" description="Type II methyltransferase M.TaqI-like" evidence="6">
    <location>
        <begin position="357"/>
        <end position="580"/>
    </location>
</feature>
<name>A0ABW1RGZ6_9LACO</name>
<keyword evidence="3 7" id="KW-0808">Transferase</keyword>
<dbReference type="InterPro" id="IPR047939">
    <property type="entry name" value="BREX_1_PglX"/>
</dbReference>
<keyword evidence="2 7" id="KW-0489">Methyltransferase</keyword>
<comment type="catalytic activity">
    <reaction evidence="5">
        <text>a 2'-deoxyadenosine in DNA + S-adenosyl-L-methionine = an N(6)-methyl-2'-deoxyadenosine in DNA + S-adenosyl-L-homocysteine + H(+)</text>
        <dbReference type="Rhea" id="RHEA:15197"/>
        <dbReference type="Rhea" id="RHEA-COMP:12418"/>
        <dbReference type="Rhea" id="RHEA-COMP:12419"/>
        <dbReference type="ChEBI" id="CHEBI:15378"/>
        <dbReference type="ChEBI" id="CHEBI:57856"/>
        <dbReference type="ChEBI" id="CHEBI:59789"/>
        <dbReference type="ChEBI" id="CHEBI:90615"/>
        <dbReference type="ChEBI" id="CHEBI:90616"/>
        <dbReference type="EC" id="2.1.1.72"/>
    </reaction>
</comment>
<evidence type="ECO:0000313" key="8">
    <source>
        <dbReference type="Proteomes" id="UP001596289"/>
    </source>
</evidence>
<dbReference type="Pfam" id="PF07669">
    <property type="entry name" value="Eco57I"/>
    <property type="match status" value="1"/>
</dbReference>
<dbReference type="SUPFAM" id="SSF53335">
    <property type="entry name" value="S-adenosyl-L-methionine-dependent methyltransferases"/>
    <property type="match status" value="1"/>
</dbReference>